<feature type="domain" description="Endonuclease/exonuclease/phosphatase" evidence="1">
    <location>
        <begin position="11"/>
        <end position="106"/>
    </location>
</feature>
<sequence length="336" mass="38337">MHGNTLPYLFWGRNRFQGDLLFFEQLLCSLADIKEDLVIVGDFNIHVEAVDNCKARLFNQLVESLGWTQLVDGRTHTAAHTLDLVLTRTGSPFVVNVQVGDLVSDHHLITCSIGLGRPQRKKMTVSCRDYRSIDLNDLVDDLLQLPLILDPVLDTDDCLASLNGLVDQYGDIRHVIENHAKLQVKEVTIRDPAPWINKRILDARRALRKGERLWRCSGYLEVHLESYKTLASDYSETIKTEKGQYYCSIVADCGGDQRKLYRLVDSWLGREKACVLPEEKSATDLANRFAAFFNDKDLHSIVDSENNTARLAQTVERRRIMRLARCLLRYRGGHDP</sequence>
<dbReference type="AlphaFoldDB" id="E9HXD7"/>
<gene>
    <name evidence="2" type="ORF">DAPPUDRAFT_268192</name>
</gene>
<accession>E9HXD7</accession>
<dbReference type="Proteomes" id="UP000000305">
    <property type="component" value="Unassembled WGS sequence"/>
</dbReference>
<dbReference type="HOGENOM" id="CLU_069291_0_0_1"/>
<keyword evidence="3" id="KW-1185">Reference proteome</keyword>
<dbReference type="PhylomeDB" id="E9HXD7"/>
<proteinExistence type="predicted"/>
<reference evidence="2 3" key="1">
    <citation type="journal article" date="2011" name="Science">
        <title>The ecoresponsive genome of Daphnia pulex.</title>
        <authorList>
            <person name="Colbourne J.K."/>
            <person name="Pfrender M.E."/>
            <person name="Gilbert D."/>
            <person name="Thomas W.K."/>
            <person name="Tucker A."/>
            <person name="Oakley T.H."/>
            <person name="Tokishita S."/>
            <person name="Aerts A."/>
            <person name="Arnold G.J."/>
            <person name="Basu M.K."/>
            <person name="Bauer D.J."/>
            <person name="Caceres C.E."/>
            <person name="Carmel L."/>
            <person name="Casola C."/>
            <person name="Choi J.H."/>
            <person name="Detter J.C."/>
            <person name="Dong Q."/>
            <person name="Dusheyko S."/>
            <person name="Eads B.D."/>
            <person name="Frohlich T."/>
            <person name="Geiler-Samerotte K.A."/>
            <person name="Gerlach D."/>
            <person name="Hatcher P."/>
            <person name="Jogdeo S."/>
            <person name="Krijgsveld J."/>
            <person name="Kriventseva E.V."/>
            <person name="Kultz D."/>
            <person name="Laforsch C."/>
            <person name="Lindquist E."/>
            <person name="Lopez J."/>
            <person name="Manak J.R."/>
            <person name="Muller J."/>
            <person name="Pangilinan J."/>
            <person name="Patwardhan R.P."/>
            <person name="Pitluck S."/>
            <person name="Pritham E.J."/>
            <person name="Rechtsteiner A."/>
            <person name="Rho M."/>
            <person name="Rogozin I.B."/>
            <person name="Sakarya O."/>
            <person name="Salamov A."/>
            <person name="Schaack S."/>
            <person name="Shapiro H."/>
            <person name="Shiga Y."/>
            <person name="Skalitzky C."/>
            <person name="Smith Z."/>
            <person name="Souvorov A."/>
            <person name="Sung W."/>
            <person name="Tang Z."/>
            <person name="Tsuchiya D."/>
            <person name="Tu H."/>
            <person name="Vos H."/>
            <person name="Wang M."/>
            <person name="Wolf Y.I."/>
            <person name="Yamagata H."/>
            <person name="Yamada T."/>
            <person name="Ye Y."/>
            <person name="Shaw J.R."/>
            <person name="Andrews J."/>
            <person name="Crease T.J."/>
            <person name="Tang H."/>
            <person name="Lucas S.M."/>
            <person name="Robertson H.M."/>
            <person name="Bork P."/>
            <person name="Koonin E.V."/>
            <person name="Zdobnov E.M."/>
            <person name="Grigoriev I.V."/>
            <person name="Lynch M."/>
            <person name="Boore J.L."/>
        </authorList>
    </citation>
    <scope>NUCLEOTIDE SEQUENCE [LARGE SCALE GENOMIC DNA]</scope>
</reference>
<evidence type="ECO:0000313" key="2">
    <source>
        <dbReference type="EMBL" id="EFX63593.1"/>
    </source>
</evidence>
<dbReference type="STRING" id="6669.E9HXD7"/>
<protein>
    <recommendedName>
        <fullName evidence="1">Endonuclease/exonuclease/phosphatase domain-containing protein</fullName>
    </recommendedName>
</protein>
<dbReference type="PANTHER" id="PTHR46670:SF3">
    <property type="entry name" value="ENDONUCLEASE_EXONUCLEASE_PHOSPHATASE DOMAIN-CONTAINING PROTEIN"/>
    <property type="match status" value="1"/>
</dbReference>
<dbReference type="Gene3D" id="3.60.10.10">
    <property type="entry name" value="Endonuclease/exonuclease/phosphatase"/>
    <property type="match status" value="1"/>
</dbReference>
<evidence type="ECO:0000259" key="1">
    <source>
        <dbReference type="Pfam" id="PF03372"/>
    </source>
</evidence>
<dbReference type="SUPFAM" id="SSF56219">
    <property type="entry name" value="DNase I-like"/>
    <property type="match status" value="1"/>
</dbReference>
<dbReference type="Pfam" id="PF03372">
    <property type="entry name" value="Exo_endo_phos"/>
    <property type="match status" value="1"/>
</dbReference>
<dbReference type="GO" id="GO:0003824">
    <property type="term" value="F:catalytic activity"/>
    <property type="evidence" value="ECO:0007669"/>
    <property type="project" value="InterPro"/>
</dbReference>
<dbReference type="OMA" id="HANAVIN"/>
<name>E9HXD7_DAPPU</name>
<dbReference type="EMBL" id="GL733032">
    <property type="protein sequence ID" value="EFX63593.1"/>
    <property type="molecule type" value="Genomic_DNA"/>
</dbReference>
<dbReference type="InterPro" id="IPR005135">
    <property type="entry name" value="Endo/exonuclease/phosphatase"/>
</dbReference>
<dbReference type="InterPro" id="IPR036691">
    <property type="entry name" value="Endo/exonu/phosph_ase_sf"/>
</dbReference>
<dbReference type="OrthoDB" id="416454at2759"/>
<dbReference type="InParanoid" id="E9HXD7"/>
<evidence type="ECO:0000313" key="3">
    <source>
        <dbReference type="Proteomes" id="UP000000305"/>
    </source>
</evidence>
<dbReference type="KEGG" id="dpx:DAPPUDRAFT_268192"/>
<dbReference type="PANTHER" id="PTHR46670">
    <property type="entry name" value="ENDO/EXONUCLEASE/PHOSPHATASE DOMAIN-CONTAINING PROTEIN"/>
    <property type="match status" value="1"/>
</dbReference>
<organism evidence="2 3">
    <name type="scientific">Daphnia pulex</name>
    <name type="common">Water flea</name>
    <dbReference type="NCBI Taxonomy" id="6669"/>
    <lineage>
        <taxon>Eukaryota</taxon>
        <taxon>Metazoa</taxon>
        <taxon>Ecdysozoa</taxon>
        <taxon>Arthropoda</taxon>
        <taxon>Crustacea</taxon>
        <taxon>Branchiopoda</taxon>
        <taxon>Diplostraca</taxon>
        <taxon>Cladocera</taxon>
        <taxon>Anomopoda</taxon>
        <taxon>Daphniidae</taxon>
        <taxon>Daphnia</taxon>
    </lineage>
</organism>